<organism evidence="1 2">
    <name type="scientific">Hoylesella buccalis</name>
    <dbReference type="NCBI Taxonomy" id="28127"/>
    <lineage>
        <taxon>Bacteria</taxon>
        <taxon>Pseudomonadati</taxon>
        <taxon>Bacteroidota</taxon>
        <taxon>Bacteroidia</taxon>
        <taxon>Bacteroidales</taxon>
        <taxon>Prevotellaceae</taxon>
        <taxon>Hoylesella</taxon>
    </lineage>
</organism>
<dbReference type="EMBL" id="PNGJ01000003">
    <property type="protein sequence ID" value="PMC24563.1"/>
    <property type="molecule type" value="Genomic_DNA"/>
</dbReference>
<proteinExistence type="predicted"/>
<dbReference type="AlphaFoldDB" id="A0A2N6QRP7"/>
<comment type="caution">
    <text evidence="1">The sequence shown here is derived from an EMBL/GenBank/DDBJ whole genome shotgun (WGS) entry which is preliminary data.</text>
</comment>
<evidence type="ECO:0000313" key="2">
    <source>
        <dbReference type="Proteomes" id="UP000235564"/>
    </source>
</evidence>
<name>A0A2N6QRP7_9BACT</name>
<dbReference type="Proteomes" id="UP000235564">
    <property type="component" value="Unassembled WGS sequence"/>
</dbReference>
<evidence type="ECO:0000313" key="1">
    <source>
        <dbReference type="EMBL" id="PMC24563.1"/>
    </source>
</evidence>
<sequence length="64" mass="6885">MSYKDSASRAQPSLFGAAEAMPVLCKDSASQVQPSLFGVAEAMPALCKGTLNVRMRKIKKSFFS</sequence>
<gene>
    <name evidence="1" type="ORF">CJ231_04730</name>
</gene>
<protein>
    <submittedName>
        <fullName evidence="1">Uncharacterized protein</fullName>
    </submittedName>
</protein>
<reference evidence="1 2" key="1">
    <citation type="submission" date="2017-09" db="EMBL/GenBank/DDBJ databases">
        <title>Bacterial strain isolated from the female urinary microbiota.</title>
        <authorList>
            <person name="Thomas-White K."/>
            <person name="Kumar N."/>
            <person name="Forster S."/>
            <person name="Putonti C."/>
            <person name="Lawley T."/>
            <person name="Wolfe A.J."/>
        </authorList>
    </citation>
    <scope>NUCLEOTIDE SEQUENCE [LARGE SCALE GENOMIC DNA]</scope>
    <source>
        <strain evidence="1 2">UMB0536</strain>
    </source>
</reference>
<accession>A0A2N6QRP7</accession>